<comment type="caution">
    <text evidence="6">The sequence shown here is derived from an EMBL/GenBank/DDBJ whole genome shotgun (WGS) entry which is preliminary data.</text>
</comment>
<keyword evidence="2 3" id="KW-0175">Coiled coil</keyword>
<feature type="region of interest" description="Disordered" evidence="4">
    <location>
        <begin position="318"/>
        <end position="352"/>
    </location>
</feature>
<feature type="compositionally biased region" description="Acidic residues" evidence="4">
    <location>
        <begin position="318"/>
        <end position="348"/>
    </location>
</feature>
<evidence type="ECO:0000313" key="6">
    <source>
        <dbReference type="EMBL" id="MFC0525395.1"/>
    </source>
</evidence>
<dbReference type="Proteomes" id="UP001589836">
    <property type="component" value="Unassembled WGS sequence"/>
</dbReference>
<dbReference type="RefSeq" id="WP_377350619.1">
    <property type="nucleotide sequence ID" value="NZ_JBHLTP010000013.1"/>
</dbReference>
<feature type="domain" description="YknX-like barrel-sandwich hybrid" evidence="5">
    <location>
        <begin position="68"/>
        <end position="209"/>
    </location>
</feature>
<dbReference type="InterPro" id="IPR058639">
    <property type="entry name" value="BSH_YknX-like"/>
</dbReference>
<organism evidence="6 7">
    <name type="scientific">Pontibacillus salicampi</name>
    <dbReference type="NCBI Taxonomy" id="1449801"/>
    <lineage>
        <taxon>Bacteria</taxon>
        <taxon>Bacillati</taxon>
        <taxon>Bacillota</taxon>
        <taxon>Bacilli</taxon>
        <taxon>Bacillales</taxon>
        <taxon>Bacillaceae</taxon>
        <taxon>Pontibacillus</taxon>
    </lineage>
</organism>
<dbReference type="InterPro" id="IPR050465">
    <property type="entry name" value="UPF0194_transport"/>
</dbReference>
<dbReference type="PANTHER" id="PTHR32347:SF14">
    <property type="entry name" value="EFFLUX SYSTEM COMPONENT YKNX-RELATED"/>
    <property type="match status" value="1"/>
</dbReference>
<evidence type="ECO:0000259" key="5">
    <source>
        <dbReference type="Pfam" id="PF25984"/>
    </source>
</evidence>
<dbReference type="EMBL" id="JBHLTP010000013">
    <property type="protein sequence ID" value="MFC0525395.1"/>
    <property type="molecule type" value="Genomic_DNA"/>
</dbReference>
<reference evidence="6 7" key="1">
    <citation type="submission" date="2024-09" db="EMBL/GenBank/DDBJ databases">
        <authorList>
            <person name="Sun Q."/>
            <person name="Mori K."/>
        </authorList>
    </citation>
    <scope>NUCLEOTIDE SEQUENCE [LARGE SCALE GENOMIC DNA]</scope>
    <source>
        <strain evidence="6 7">NCAIM B.02529</strain>
    </source>
</reference>
<dbReference type="Pfam" id="PF25984">
    <property type="entry name" value="BSH_YknX"/>
    <property type="match status" value="1"/>
</dbReference>
<evidence type="ECO:0000256" key="2">
    <source>
        <dbReference type="ARBA" id="ARBA00023054"/>
    </source>
</evidence>
<protein>
    <submittedName>
        <fullName evidence="6">Efflux RND transporter periplasmic adaptor subunit</fullName>
    </submittedName>
</protein>
<keyword evidence="7" id="KW-1185">Reference proteome</keyword>
<proteinExistence type="predicted"/>
<gene>
    <name evidence="6" type="ORF">ACFFGV_17565</name>
</gene>
<feature type="coiled-coil region" evidence="3">
    <location>
        <begin position="101"/>
        <end position="185"/>
    </location>
</feature>
<sequence>MRRRKTKFWATVTLFVLFGAVNMFLVWFDEEQEYIEQLSYIEEWEQVFEEDLYNDIQAEGTFESSTEQYSYFDEQAGSFQRFLVQEGDQVSVGDPLYEYVVRDYQADKQRLESQEEQMEEEVDALQDYRDAVQSADIPTPEEDERPFVDAELSQEEKVAKAELEMEQKEAQLEVVQDQLSALTNNGEVIEVGSQYEGTVTTINETLENPAITIKQDELVVKGTINEGDRHKLATGMKTEGFLLNEEEYWQGKLTRLSSFADQEDEKTSYYEFTVEVEDLPEETLGGYHSTVAFITEEAENATTVQIGWVQERMEELIPPEEQEEEAAEEDDNPTDESETPDQPTDQEDAVPLKKQRFVWTITDEGTTVTTPIETGLVMGDLVQVTNGLSTGVWLADENERQFREEAPFITPINRDHLSLTSVQAHENWWYGMKTGLIAR</sequence>
<dbReference type="Gene3D" id="2.40.30.170">
    <property type="match status" value="1"/>
</dbReference>
<name>A0ABV6LSN6_9BACI</name>
<evidence type="ECO:0000256" key="3">
    <source>
        <dbReference type="SAM" id="Coils"/>
    </source>
</evidence>
<evidence type="ECO:0000256" key="4">
    <source>
        <dbReference type="SAM" id="MobiDB-lite"/>
    </source>
</evidence>
<accession>A0ABV6LSN6</accession>
<dbReference type="PANTHER" id="PTHR32347">
    <property type="entry name" value="EFFLUX SYSTEM COMPONENT YKNX-RELATED"/>
    <property type="match status" value="1"/>
</dbReference>
<evidence type="ECO:0000256" key="1">
    <source>
        <dbReference type="ARBA" id="ARBA00004196"/>
    </source>
</evidence>
<evidence type="ECO:0000313" key="7">
    <source>
        <dbReference type="Proteomes" id="UP001589836"/>
    </source>
</evidence>
<comment type="subcellular location">
    <subcellularLocation>
        <location evidence="1">Cell envelope</location>
    </subcellularLocation>
</comment>